<proteinExistence type="inferred from homology"/>
<reference evidence="5" key="2">
    <citation type="submission" date="2015-01" db="EMBL/GenBank/DDBJ databases">
        <title>Evolutionary Origins and Diversification of the Mycorrhizal Mutualists.</title>
        <authorList>
            <consortium name="DOE Joint Genome Institute"/>
            <consortium name="Mycorrhizal Genomics Consortium"/>
            <person name="Kohler A."/>
            <person name="Kuo A."/>
            <person name="Nagy L.G."/>
            <person name="Floudas D."/>
            <person name="Copeland A."/>
            <person name="Barry K.W."/>
            <person name="Cichocki N."/>
            <person name="Veneault-Fourrey C."/>
            <person name="LaButti K."/>
            <person name="Lindquist E.A."/>
            <person name="Lipzen A."/>
            <person name="Lundell T."/>
            <person name="Morin E."/>
            <person name="Murat C."/>
            <person name="Riley R."/>
            <person name="Ohm R."/>
            <person name="Sun H."/>
            <person name="Tunlid A."/>
            <person name="Henrissat B."/>
            <person name="Grigoriev I.V."/>
            <person name="Hibbett D.S."/>
            <person name="Martin F."/>
        </authorList>
    </citation>
    <scope>NUCLEOTIDE SEQUENCE [LARGE SCALE GENOMIC DNA]</scope>
    <source>
        <strain evidence="5">UH-Slu-Lm8-n1</strain>
    </source>
</reference>
<dbReference type="OrthoDB" id="202415at2759"/>
<evidence type="ECO:0000313" key="5">
    <source>
        <dbReference type="Proteomes" id="UP000054485"/>
    </source>
</evidence>
<dbReference type="PANTHER" id="PTHR12203">
    <property type="entry name" value="KDEL LYS-ASP-GLU-LEU CONTAINING - RELATED"/>
    <property type="match status" value="1"/>
</dbReference>
<reference evidence="4 5" key="1">
    <citation type="submission" date="2014-04" db="EMBL/GenBank/DDBJ databases">
        <authorList>
            <consortium name="DOE Joint Genome Institute"/>
            <person name="Kuo A."/>
            <person name="Ruytinx J."/>
            <person name="Rineau F."/>
            <person name="Colpaert J."/>
            <person name="Kohler A."/>
            <person name="Nagy L.G."/>
            <person name="Floudas D."/>
            <person name="Copeland A."/>
            <person name="Barry K.W."/>
            <person name="Cichocki N."/>
            <person name="Veneault-Fourrey C."/>
            <person name="LaButti K."/>
            <person name="Lindquist E.A."/>
            <person name="Lipzen A."/>
            <person name="Lundell T."/>
            <person name="Morin E."/>
            <person name="Murat C."/>
            <person name="Sun H."/>
            <person name="Tunlid A."/>
            <person name="Henrissat B."/>
            <person name="Grigoriev I.V."/>
            <person name="Hibbett D.S."/>
            <person name="Martin F."/>
            <person name="Nordberg H.P."/>
            <person name="Cantor M.N."/>
            <person name="Hua S.X."/>
        </authorList>
    </citation>
    <scope>NUCLEOTIDE SEQUENCE [LARGE SCALE GENOMIC DNA]</scope>
    <source>
        <strain evidence="4 5">UH-Slu-Lm8-n1</strain>
    </source>
</reference>
<comment type="similarity">
    <text evidence="1">Belongs to the glycosyltransferase 90 family.</text>
</comment>
<keyword evidence="5" id="KW-1185">Reference proteome</keyword>
<accession>A0A0D0B3F6</accession>
<dbReference type="AlphaFoldDB" id="A0A0D0B3F6"/>
<dbReference type="HOGENOM" id="CLU_005027_4_1_1"/>
<dbReference type="EMBL" id="KN835137">
    <property type="protein sequence ID" value="KIK48581.1"/>
    <property type="molecule type" value="Genomic_DNA"/>
</dbReference>
<dbReference type="GO" id="GO:0016740">
    <property type="term" value="F:transferase activity"/>
    <property type="evidence" value="ECO:0007669"/>
    <property type="project" value="UniProtKB-KW"/>
</dbReference>
<dbReference type="PANTHER" id="PTHR12203:SF35">
    <property type="entry name" value="PROTEIN O-GLUCOSYLTRANSFERASE 1"/>
    <property type="match status" value="1"/>
</dbReference>
<dbReference type="InterPro" id="IPR006598">
    <property type="entry name" value="CAP10"/>
</dbReference>
<sequence length="631" mass="72076">MRPVNKGDTQGTRWRAWIFLVCVFLFFMQAGLFAGHKDDTSQRDSILQSNWFSTPYKWLPFVKDRKSYSLAEHPIPKLMADAEEKFKHLLSRQSKTLADAVGEYRKRYGREPPRGFGDWWQFTQEHNVRLVDEFDAIDEDLAPFWNMSGVEFRRRTVQVSELPSIDLVRIIDGKVEGTSIDYLDSEQGHRAMGFMTLLEKFQDKLPDMQFAINSKAEGRVLVPWEHRQFPNMTLQDSSGGITSMVGADFTSDWKGEGSVWAAYRRTCPPDTEARRLYSSYRNPNSANSKVFFGSAPAPGDEFTFVSSVEDSIDYCSYPWAHYSQGHFFSDWRTIPVLYPVLSPAKASGFLDIRIPSHYYFGQHPRYTYGFNPDGDQPHDVDEMEVPWEEKLDVVFWRGADTGGGSTPPGFASHYQRHRFLHMTHESAAGNRTIIYADPSSANNFIAAEVPARQLNTEIMDVAFVSTTGGYPGGEEALRKGHRFASPVPLGQHWAYKYLLDLDGMGYSGRFLALLSSESAVVKSTAWQEFLTDWLQPWLHYIPLSSSYAEIYNIHAYFSGPPHSTLAATNLTTPHPIQPPDGDQHLQRIARAGRQWKKTIGRPVDMEAYVYRLCLEYARLWADDRDTMNFVL</sequence>
<evidence type="ECO:0000259" key="3">
    <source>
        <dbReference type="SMART" id="SM00672"/>
    </source>
</evidence>
<dbReference type="Proteomes" id="UP000054485">
    <property type="component" value="Unassembled WGS sequence"/>
</dbReference>
<dbReference type="SMART" id="SM00672">
    <property type="entry name" value="CAP10"/>
    <property type="match status" value="1"/>
</dbReference>
<evidence type="ECO:0000256" key="1">
    <source>
        <dbReference type="ARBA" id="ARBA00010118"/>
    </source>
</evidence>
<gene>
    <name evidence="4" type="ORF">CY34DRAFT_798094</name>
</gene>
<name>A0A0D0B3F6_9AGAM</name>
<keyword evidence="2 4" id="KW-0808">Transferase</keyword>
<dbReference type="InterPro" id="IPR051091">
    <property type="entry name" value="O-Glucosyltr/Glycosyltrsf_90"/>
</dbReference>
<protein>
    <submittedName>
        <fullName evidence="4">Glycosyltransferase family 90 protein</fullName>
    </submittedName>
</protein>
<evidence type="ECO:0000256" key="2">
    <source>
        <dbReference type="ARBA" id="ARBA00022679"/>
    </source>
</evidence>
<evidence type="ECO:0000313" key="4">
    <source>
        <dbReference type="EMBL" id="KIK48581.1"/>
    </source>
</evidence>
<dbReference type="STRING" id="930992.A0A0D0B3F6"/>
<dbReference type="InParanoid" id="A0A0D0B3F6"/>
<organism evidence="4 5">
    <name type="scientific">Suillus luteus UH-Slu-Lm8-n1</name>
    <dbReference type="NCBI Taxonomy" id="930992"/>
    <lineage>
        <taxon>Eukaryota</taxon>
        <taxon>Fungi</taxon>
        <taxon>Dikarya</taxon>
        <taxon>Basidiomycota</taxon>
        <taxon>Agaricomycotina</taxon>
        <taxon>Agaricomycetes</taxon>
        <taxon>Agaricomycetidae</taxon>
        <taxon>Boletales</taxon>
        <taxon>Suillineae</taxon>
        <taxon>Suillaceae</taxon>
        <taxon>Suillus</taxon>
    </lineage>
</organism>
<dbReference type="Pfam" id="PF05686">
    <property type="entry name" value="Glyco_transf_90"/>
    <property type="match status" value="1"/>
</dbReference>
<feature type="domain" description="Glycosyl transferase CAP10" evidence="3">
    <location>
        <begin position="302"/>
        <end position="595"/>
    </location>
</feature>